<evidence type="ECO:0000256" key="1">
    <source>
        <dbReference type="SAM" id="Phobius"/>
    </source>
</evidence>
<feature type="transmembrane region" description="Helical" evidence="1">
    <location>
        <begin position="6"/>
        <end position="24"/>
    </location>
</feature>
<proteinExistence type="predicted"/>
<keyword evidence="3" id="KW-1185">Reference proteome</keyword>
<keyword evidence="1" id="KW-0472">Membrane</keyword>
<evidence type="ECO:0000313" key="3">
    <source>
        <dbReference type="Proteomes" id="UP001652700"/>
    </source>
</evidence>
<keyword evidence="1" id="KW-0812">Transmembrane</keyword>
<protein>
    <submittedName>
        <fullName evidence="2">Uncharacterized protein</fullName>
    </submittedName>
</protein>
<name>A0ABM5KB28_DIAVI</name>
<dbReference type="RefSeq" id="XP_050507396.1">
    <property type="nucleotide sequence ID" value="XM_050651439.1"/>
</dbReference>
<organism evidence="2 3">
    <name type="scientific">Diabrotica virgifera virgifera</name>
    <name type="common">western corn rootworm</name>
    <dbReference type="NCBI Taxonomy" id="50390"/>
    <lineage>
        <taxon>Eukaryota</taxon>
        <taxon>Metazoa</taxon>
        <taxon>Ecdysozoa</taxon>
        <taxon>Arthropoda</taxon>
        <taxon>Hexapoda</taxon>
        <taxon>Insecta</taxon>
        <taxon>Pterygota</taxon>
        <taxon>Neoptera</taxon>
        <taxon>Endopterygota</taxon>
        <taxon>Coleoptera</taxon>
        <taxon>Polyphaga</taxon>
        <taxon>Cucujiformia</taxon>
        <taxon>Chrysomeloidea</taxon>
        <taxon>Chrysomelidae</taxon>
        <taxon>Galerucinae</taxon>
        <taxon>Diabroticina</taxon>
        <taxon>Diabroticites</taxon>
        <taxon>Diabrotica</taxon>
    </lineage>
</organism>
<accession>A0ABM5KB28</accession>
<dbReference type="GeneID" id="114328720"/>
<evidence type="ECO:0000313" key="2">
    <source>
        <dbReference type="EnsemblMetazoa" id="XP_050507396.1"/>
    </source>
</evidence>
<reference evidence="2" key="1">
    <citation type="submission" date="2025-05" db="UniProtKB">
        <authorList>
            <consortium name="EnsemblMetazoa"/>
        </authorList>
    </citation>
    <scope>IDENTIFICATION</scope>
</reference>
<dbReference type="EnsemblMetazoa" id="XM_050651439.1">
    <property type="protein sequence ID" value="XP_050507396.1"/>
    <property type="gene ID" value="LOC114328720"/>
</dbReference>
<dbReference type="Proteomes" id="UP001652700">
    <property type="component" value="Unplaced"/>
</dbReference>
<keyword evidence="1" id="KW-1133">Transmembrane helix</keyword>
<sequence length="127" mass="14720">MGVEVYLLFCLVFIFIISFCGLLQKIRQSYERERIIAARFRAERLARQRSTQVENSDAYINRTFVEEFDSFSGVFPTAPPPPYAHIEQPPKYEDIVKTQPEITVRYDAAQERTVVNIPDPPPYTIST</sequence>